<evidence type="ECO:0000256" key="1">
    <source>
        <dbReference type="SAM" id="MobiDB-lite"/>
    </source>
</evidence>
<feature type="region of interest" description="Disordered" evidence="1">
    <location>
        <begin position="150"/>
        <end position="178"/>
    </location>
</feature>
<name>A0ABY7NQY8_9SPHN</name>
<organism evidence="3 4">
    <name type="scientific">Sphingomonas abietis</name>
    <dbReference type="NCBI Taxonomy" id="3012344"/>
    <lineage>
        <taxon>Bacteria</taxon>
        <taxon>Pseudomonadati</taxon>
        <taxon>Pseudomonadota</taxon>
        <taxon>Alphaproteobacteria</taxon>
        <taxon>Sphingomonadales</taxon>
        <taxon>Sphingomonadaceae</taxon>
        <taxon>Sphingomonas</taxon>
    </lineage>
</organism>
<dbReference type="PANTHER" id="PTHR33877">
    <property type="entry name" value="SLL1193 PROTEIN"/>
    <property type="match status" value="1"/>
</dbReference>
<dbReference type="Gene3D" id="1.10.30.50">
    <property type="match status" value="1"/>
</dbReference>
<dbReference type="EMBL" id="CP115174">
    <property type="protein sequence ID" value="WBO23950.1"/>
    <property type="molecule type" value="Genomic_DNA"/>
</dbReference>
<dbReference type="RefSeq" id="WP_270078579.1">
    <property type="nucleotide sequence ID" value="NZ_CP115174.1"/>
</dbReference>
<evidence type="ECO:0000313" key="4">
    <source>
        <dbReference type="Proteomes" id="UP001210865"/>
    </source>
</evidence>
<dbReference type="GO" id="GO:0004519">
    <property type="term" value="F:endonuclease activity"/>
    <property type="evidence" value="ECO:0007669"/>
    <property type="project" value="UniProtKB-KW"/>
</dbReference>
<evidence type="ECO:0000259" key="2">
    <source>
        <dbReference type="SMART" id="SM00507"/>
    </source>
</evidence>
<sequence length="318" mass="35242">MTVSSETLELLLAAGLGGESLLAVVRSIENDNPAAAERPAGRSAGAIRQQRYRDRNIERLKNQRPIEQDWVRLVVAVIHRDGSCVYCGTTEDLTADHVIPVCQGGPHDMENLVAACHGCNKSKGGRTPDEWAASGNVVASRYVTRVTAERNTGPAPSLPQNEILKPLPTPTRENSRAREGLDPVSVSAKLDAAQIAVGLVLFGIADIQRRRWRGMPPPHAVSGEQWRGFLDMRKSIRKTLTDRAYVLLCRKLAAHDDPEWPPGEIVDHMTENSWRSFRPEWLPKKTERRNGQRAFHERTSGWAARPGYDGIEPASLDD</sequence>
<protein>
    <submittedName>
        <fullName evidence="3">HNH endonuclease signature motif containing protein</fullName>
    </submittedName>
</protein>
<keyword evidence="4" id="KW-1185">Reference proteome</keyword>
<dbReference type="Proteomes" id="UP001210865">
    <property type="component" value="Chromosome"/>
</dbReference>
<accession>A0ABY7NQY8</accession>
<dbReference type="Pfam" id="PF01844">
    <property type="entry name" value="HNH"/>
    <property type="match status" value="1"/>
</dbReference>
<keyword evidence="3" id="KW-0255">Endonuclease</keyword>
<evidence type="ECO:0000313" key="3">
    <source>
        <dbReference type="EMBL" id="WBO23950.1"/>
    </source>
</evidence>
<feature type="compositionally biased region" description="Basic and acidic residues" evidence="1">
    <location>
        <begin position="286"/>
        <end position="299"/>
    </location>
</feature>
<dbReference type="CDD" id="cd00085">
    <property type="entry name" value="HNHc"/>
    <property type="match status" value="1"/>
</dbReference>
<dbReference type="InterPro" id="IPR002711">
    <property type="entry name" value="HNH"/>
</dbReference>
<dbReference type="InterPro" id="IPR003615">
    <property type="entry name" value="HNH_nuc"/>
</dbReference>
<dbReference type="PANTHER" id="PTHR33877:SF2">
    <property type="entry name" value="OS07G0170200 PROTEIN"/>
    <property type="match status" value="1"/>
</dbReference>
<reference evidence="3 4" key="1">
    <citation type="submission" date="2022-12" db="EMBL/GenBank/DDBJ databases">
        <title>Sphingomonas abieness sp. nov., an endophytic bacterium isolated from Abies koreana.</title>
        <authorList>
            <person name="Jiang L."/>
            <person name="Lee J."/>
        </authorList>
    </citation>
    <scope>NUCLEOTIDE SEQUENCE [LARGE SCALE GENOMIC DNA]</scope>
    <source>
        <strain evidence="4">PAMB 00755</strain>
    </source>
</reference>
<gene>
    <name evidence="3" type="ORF">PBT88_07525</name>
</gene>
<dbReference type="InterPro" id="IPR052892">
    <property type="entry name" value="NA-targeting_endonuclease"/>
</dbReference>
<feature type="domain" description="HNH nuclease" evidence="2">
    <location>
        <begin position="72"/>
        <end position="121"/>
    </location>
</feature>
<keyword evidence="3" id="KW-0378">Hydrolase</keyword>
<proteinExistence type="predicted"/>
<feature type="region of interest" description="Disordered" evidence="1">
    <location>
        <begin position="286"/>
        <end position="318"/>
    </location>
</feature>
<keyword evidence="3" id="KW-0540">Nuclease</keyword>
<dbReference type="SMART" id="SM00507">
    <property type="entry name" value="HNHc"/>
    <property type="match status" value="1"/>
</dbReference>